<dbReference type="PANTHER" id="PTHR43687:SF4">
    <property type="entry name" value="BLR5484 PROTEIN"/>
    <property type="match status" value="1"/>
</dbReference>
<dbReference type="NCBIfam" id="NF040864">
    <property type="entry name" value="HgcB_ferredoxin"/>
    <property type="match status" value="1"/>
</dbReference>
<organism evidence="6">
    <name type="scientific">uncultured Desulfobacterium sp</name>
    <dbReference type="NCBI Taxonomy" id="201089"/>
    <lineage>
        <taxon>Bacteria</taxon>
        <taxon>Pseudomonadati</taxon>
        <taxon>Thermodesulfobacteriota</taxon>
        <taxon>Desulfobacteria</taxon>
        <taxon>Desulfobacterales</taxon>
        <taxon>Desulfobacteriaceae</taxon>
        <taxon>Desulfobacterium</taxon>
        <taxon>environmental samples</taxon>
    </lineage>
</organism>
<reference evidence="6" key="1">
    <citation type="journal article" date="2011" name="Environ. Microbiol.">
        <title>Genomic insights into the metabolic potential of the polycyclic aromatic hydrocarbon degrading sulfate-reducing Deltaproteobacterium N47.</title>
        <authorList>
            <person name="Bergmann F."/>
            <person name="Selesi D."/>
            <person name="Weinmaier T."/>
            <person name="Tischler P."/>
            <person name="Rattei T."/>
            <person name="Meckenstock R.U."/>
        </authorList>
    </citation>
    <scope>NUCLEOTIDE SEQUENCE</scope>
</reference>
<dbReference type="InterPro" id="IPR017900">
    <property type="entry name" value="4Fe4S_Fe_S_CS"/>
</dbReference>
<dbReference type="GO" id="GO:0046872">
    <property type="term" value="F:metal ion binding"/>
    <property type="evidence" value="ECO:0007669"/>
    <property type="project" value="UniProtKB-KW"/>
</dbReference>
<feature type="domain" description="4Fe-4S ferredoxin-type" evidence="5">
    <location>
        <begin position="11"/>
        <end position="40"/>
    </location>
</feature>
<dbReference type="PANTHER" id="PTHR43687">
    <property type="entry name" value="ADENYLYLSULFATE REDUCTASE, BETA SUBUNIT"/>
    <property type="match status" value="1"/>
</dbReference>
<dbReference type="Gene3D" id="3.30.70.20">
    <property type="match status" value="2"/>
</dbReference>
<keyword evidence="4" id="KW-0411">Iron-sulfur</keyword>
<dbReference type="Pfam" id="PF13187">
    <property type="entry name" value="Fer4_9"/>
    <property type="match status" value="1"/>
</dbReference>
<dbReference type="InterPro" id="IPR050572">
    <property type="entry name" value="Fe-S_Ferredoxin"/>
</dbReference>
<dbReference type="GO" id="GO:0051539">
    <property type="term" value="F:4 iron, 4 sulfur cluster binding"/>
    <property type="evidence" value="ECO:0007669"/>
    <property type="project" value="UniProtKB-KW"/>
</dbReference>
<evidence type="ECO:0000313" key="6">
    <source>
        <dbReference type="EMBL" id="CBX26762.1"/>
    </source>
</evidence>
<dbReference type="InterPro" id="IPR017896">
    <property type="entry name" value="4Fe4S_Fe-S-bd"/>
</dbReference>
<gene>
    <name evidence="6" type="ORF">N47_A07910</name>
</gene>
<dbReference type="EMBL" id="FR695864">
    <property type="protein sequence ID" value="CBX26762.1"/>
    <property type="molecule type" value="Genomic_DNA"/>
</dbReference>
<dbReference type="PROSITE" id="PS00198">
    <property type="entry name" value="4FE4S_FER_1"/>
    <property type="match status" value="2"/>
</dbReference>
<keyword evidence="2" id="KW-0479">Metal-binding</keyword>
<keyword evidence="1" id="KW-0004">4Fe-4S</keyword>
<evidence type="ECO:0000256" key="4">
    <source>
        <dbReference type="ARBA" id="ARBA00023014"/>
    </source>
</evidence>
<evidence type="ECO:0000256" key="3">
    <source>
        <dbReference type="ARBA" id="ARBA00023004"/>
    </source>
</evidence>
<evidence type="ECO:0000256" key="2">
    <source>
        <dbReference type="ARBA" id="ARBA00022723"/>
    </source>
</evidence>
<dbReference type="PROSITE" id="PS51379">
    <property type="entry name" value="4FE4S_FER_2"/>
    <property type="match status" value="2"/>
</dbReference>
<dbReference type="SUPFAM" id="SSF54862">
    <property type="entry name" value="4Fe-4S ferredoxins"/>
    <property type="match status" value="1"/>
</dbReference>
<sequence>MKGFSYLRNVATLKLDTKKCIGCGRCLEVCPHQVFSLAGKKAIITNFDACMECGACAINCPSTAIFVDSGVGCATGLINEWIRDQKFFRTHKKCC</sequence>
<dbReference type="AlphaFoldDB" id="E1Y868"/>
<protein>
    <submittedName>
        <fullName evidence="6">Ferredoxin-2</fullName>
    </submittedName>
</protein>
<keyword evidence="3" id="KW-0408">Iron</keyword>
<evidence type="ECO:0000259" key="5">
    <source>
        <dbReference type="PROSITE" id="PS51379"/>
    </source>
</evidence>
<proteinExistence type="predicted"/>
<feature type="domain" description="4Fe-4S ferredoxin-type" evidence="5">
    <location>
        <begin position="41"/>
        <end position="70"/>
    </location>
</feature>
<evidence type="ECO:0000256" key="1">
    <source>
        <dbReference type="ARBA" id="ARBA00022485"/>
    </source>
</evidence>
<name>E1Y868_9BACT</name>
<accession>E1Y868</accession>